<evidence type="ECO:0000256" key="1">
    <source>
        <dbReference type="SAM" id="SignalP"/>
    </source>
</evidence>
<feature type="chain" id="PRO_5045652926" evidence="1">
    <location>
        <begin position="23"/>
        <end position="444"/>
    </location>
</feature>
<name>A0ABV9FLS4_9BACL</name>
<dbReference type="SUPFAM" id="SSF53850">
    <property type="entry name" value="Periplasmic binding protein-like II"/>
    <property type="match status" value="1"/>
</dbReference>
<dbReference type="Pfam" id="PF01547">
    <property type="entry name" value="SBP_bac_1"/>
    <property type="match status" value="1"/>
</dbReference>
<dbReference type="EMBL" id="JBHSEP010000030">
    <property type="protein sequence ID" value="MFC4601790.1"/>
    <property type="molecule type" value="Genomic_DNA"/>
</dbReference>
<evidence type="ECO:0000313" key="3">
    <source>
        <dbReference type="Proteomes" id="UP001596028"/>
    </source>
</evidence>
<dbReference type="PANTHER" id="PTHR43649:SF12">
    <property type="entry name" value="DIACETYLCHITOBIOSE BINDING PROTEIN DASA"/>
    <property type="match status" value="1"/>
</dbReference>
<protein>
    <submittedName>
        <fullName evidence="2">ABC transporter substrate-binding protein</fullName>
    </submittedName>
</protein>
<dbReference type="Gene3D" id="3.40.190.10">
    <property type="entry name" value="Periplasmic binding protein-like II"/>
    <property type="match status" value="1"/>
</dbReference>
<dbReference type="PROSITE" id="PS51257">
    <property type="entry name" value="PROKAR_LIPOPROTEIN"/>
    <property type="match status" value="1"/>
</dbReference>
<keyword evidence="3" id="KW-1185">Reference proteome</keyword>
<accession>A0ABV9FLS4</accession>
<sequence>MKSGWKLSKAALALALSGVMVACSSNSGGKSGGDPEASSGGSPAGKVELTMLTHYVGQNESFLKPYIDQWNAENPDIQIKPIGVDFGELQKTIMTRQSAGQGADIMHFYTLWGGQLQKNNVLAEAPDYIVQDVQANYPPAAVKGASHDGKVYGYPTEVQAYGLFYNKRLLKEAGFDNPPATWDELLSMGAAIEQKGSSGQVQVQGFGFQRGYAGLVDQPFMAMMAAAGSNLLSDDLTQSNLTSDAGRKTLELYSKVYGKDGLTDIAFDTTKGFGAGQVGMTIGAGWWAGSLKTLMKESYEDVGVSPLPSIDGSSKGTIAYTWAWGVNAKSKNQEAAWKFLQWMNASAGKDGLTPQGNFLLEAFNTASSRTTDLAAAKLQDHLSSDPIIKTFSDALTYANEEQSPSTAAEVQDILFKNIESMWTGQQSLEDTINNAHTQIEAKLK</sequence>
<dbReference type="InterPro" id="IPR006059">
    <property type="entry name" value="SBP"/>
</dbReference>
<reference evidence="3" key="1">
    <citation type="journal article" date="2019" name="Int. J. Syst. Evol. Microbiol.">
        <title>The Global Catalogue of Microorganisms (GCM) 10K type strain sequencing project: providing services to taxonomists for standard genome sequencing and annotation.</title>
        <authorList>
            <consortium name="The Broad Institute Genomics Platform"/>
            <consortium name="The Broad Institute Genome Sequencing Center for Infectious Disease"/>
            <person name="Wu L."/>
            <person name="Ma J."/>
        </authorList>
    </citation>
    <scope>NUCLEOTIDE SEQUENCE [LARGE SCALE GENOMIC DNA]</scope>
    <source>
        <strain evidence="3">CCUG 49571</strain>
    </source>
</reference>
<dbReference type="Proteomes" id="UP001596028">
    <property type="component" value="Unassembled WGS sequence"/>
</dbReference>
<evidence type="ECO:0000313" key="2">
    <source>
        <dbReference type="EMBL" id="MFC4601790.1"/>
    </source>
</evidence>
<dbReference type="InterPro" id="IPR050490">
    <property type="entry name" value="Bact_solute-bd_prot1"/>
</dbReference>
<keyword evidence="1" id="KW-0732">Signal</keyword>
<gene>
    <name evidence="2" type="ORF">ACFO3S_26370</name>
</gene>
<proteinExistence type="predicted"/>
<dbReference type="PANTHER" id="PTHR43649">
    <property type="entry name" value="ARABINOSE-BINDING PROTEIN-RELATED"/>
    <property type="match status" value="1"/>
</dbReference>
<organism evidence="2 3">
    <name type="scientific">Cohnella hongkongensis</name>
    <dbReference type="NCBI Taxonomy" id="178337"/>
    <lineage>
        <taxon>Bacteria</taxon>
        <taxon>Bacillati</taxon>
        <taxon>Bacillota</taxon>
        <taxon>Bacilli</taxon>
        <taxon>Bacillales</taxon>
        <taxon>Paenibacillaceae</taxon>
        <taxon>Cohnella</taxon>
    </lineage>
</organism>
<dbReference type="RefSeq" id="WP_378102339.1">
    <property type="nucleotide sequence ID" value="NZ_JBHSEP010000030.1"/>
</dbReference>
<comment type="caution">
    <text evidence="2">The sequence shown here is derived from an EMBL/GenBank/DDBJ whole genome shotgun (WGS) entry which is preliminary data.</text>
</comment>
<feature type="signal peptide" evidence="1">
    <location>
        <begin position="1"/>
        <end position="22"/>
    </location>
</feature>
<dbReference type="CDD" id="cd14748">
    <property type="entry name" value="PBP2_UgpB"/>
    <property type="match status" value="1"/>
</dbReference>